<evidence type="ECO:0000256" key="2">
    <source>
        <dbReference type="ARBA" id="ARBA00022908"/>
    </source>
</evidence>
<dbReference type="Pfam" id="PF00589">
    <property type="entry name" value="Phage_integrase"/>
    <property type="match status" value="1"/>
</dbReference>
<dbReference type="InterPro" id="IPR013762">
    <property type="entry name" value="Integrase-like_cat_sf"/>
</dbReference>
<gene>
    <name evidence="8" type="ordered locus">Hipma_0695</name>
</gene>
<dbReference type="InterPro" id="IPR010998">
    <property type="entry name" value="Integrase_recombinase_N"/>
</dbReference>
<keyword evidence="9" id="KW-1185">Reference proteome</keyword>
<dbReference type="PROSITE" id="PS51900">
    <property type="entry name" value="CB"/>
    <property type="match status" value="1"/>
</dbReference>
<dbReference type="OrthoDB" id="9789256at2"/>
<dbReference type="STRING" id="760142.Hipma_0695"/>
<dbReference type="GO" id="GO:0015074">
    <property type="term" value="P:DNA integration"/>
    <property type="evidence" value="ECO:0007669"/>
    <property type="project" value="UniProtKB-KW"/>
</dbReference>
<dbReference type="CDD" id="cd00796">
    <property type="entry name" value="INT_Rci_Hp1_C"/>
    <property type="match status" value="1"/>
</dbReference>
<dbReference type="Proteomes" id="UP000008139">
    <property type="component" value="Chromosome"/>
</dbReference>
<accession>F2LV81</accession>
<evidence type="ECO:0000313" key="9">
    <source>
        <dbReference type="Proteomes" id="UP000008139"/>
    </source>
</evidence>
<protein>
    <submittedName>
        <fullName evidence="8">Integrase family protein</fullName>
    </submittedName>
</protein>
<keyword evidence="4" id="KW-0233">DNA recombination</keyword>
<feature type="domain" description="Core-binding (CB)" evidence="7">
    <location>
        <begin position="82"/>
        <end position="161"/>
    </location>
</feature>
<dbReference type="PANTHER" id="PTHR30349:SF64">
    <property type="entry name" value="PROPHAGE INTEGRASE INTD-RELATED"/>
    <property type="match status" value="1"/>
</dbReference>
<evidence type="ECO:0000256" key="4">
    <source>
        <dbReference type="ARBA" id="ARBA00023172"/>
    </source>
</evidence>
<organism evidence="8 9">
    <name type="scientific">Hippea maritima (strain ATCC 700847 / DSM 10411 / MH2)</name>
    <dbReference type="NCBI Taxonomy" id="760142"/>
    <lineage>
        <taxon>Bacteria</taxon>
        <taxon>Pseudomonadati</taxon>
        <taxon>Campylobacterota</taxon>
        <taxon>Desulfurellia</taxon>
        <taxon>Desulfurellales</taxon>
        <taxon>Hippeaceae</taxon>
        <taxon>Hippea</taxon>
    </lineage>
</organism>
<feature type="domain" description="Tyr recombinase" evidence="6">
    <location>
        <begin position="183"/>
        <end position="364"/>
    </location>
</feature>
<comment type="similarity">
    <text evidence="1">Belongs to the 'phage' integrase family.</text>
</comment>
<proteinExistence type="inferred from homology"/>
<sequence>MAIYIVCPNCRMEYSAKKKSCPKCGYVVKQNKTFRISVSFHGKRVRQTVSGTNLQGAKEIEAKIKSELVSGEYYDRRQAKIAFEQFVKEKYLPYAKEKKSYNREESLLRLWIFPIIDKKTLNNISPLDIEKVKKEMIKNEKAPRTIEYAIAVMRQVFNKAIEWGFYFGANPAAKVKKPKKDNRRMRFLTKEEAEKLLSELKKHSIQVYEMAYLSLYTGMRFGEIANLTWQDIDFQNGIITIKDPKNSESRVAYMTDSLRDLLYAKYKREKPKNSSGFVFHRNGKPYKQIPGTFKTVVRKLGLNDGITDPRDKVVFHTLRHTFASWLAIQGTPIYTIKELMGHKTLAMTERYSHLIPDAKREAVEKLFGNT</sequence>
<dbReference type="GO" id="GO:0003677">
    <property type="term" value="F:DNA binding"/>
    <property type="evidence" value="ECO:0007669"/>
    <property type="project" value="UniProtKB-UniRule"/>
</dbReference>
<reference evidence="8 9" key="1">
    <citation type="journal article" date="2011" name="Stand. Genomic Sci.">
        <title>Complete genome sequence of the thermophilic sulfur-reducer Hippea maritima type strain (MH(2)).</title>
        <authorList>
            <person name="Huntemann M."/>
            <person name="Lu M."/>
            <person name="Nolan M."/>
            <person name="Lapidus A."/>
            <person name="Lucas S."/>
            <person name="Hammon N."/>
            <person name="Deshpande S."/>
            <person name="Cheng J.F."/>
            <person name="Tapia R."/>
            <person name="Han C."/>
            <person name="Goodwin L."/>
            <person name="Pitluck S."/>
            <person name="Liolios K."/>
            <person name="Pagani I."/>
            <person name="Ivanova N."/>
            <person name="Ovchinikova G."/>
            <person name="Pati A."/>
            <person name="Chen A."/>
            <person name="Palaniappan K."/>
            <person name="Land M."/>
            <person name="Hauser L."/>
            <person name="Jeffries C.D."/>
            <person name="Detter J.C."/>
            <person name="Brambilla E.M."/>
            <person name="Rohde M."/>
            <person name="Spring S."/>
            <person name="Goker M."/>
            <person name="Woyke T."/>
            <person name="Bristow J."/>
            <person name="Eisen J.A."/>
            <person name="Markowitz V."/>
            <person name="Hugenholtz P."/>
            <person name="Kyrpides N.C."/>
            <person name="Klenk H.P."/>
            <person name="Mavromatis K."/>
        </authorList>
    </citation>
    <scope>NUCLEOTIDE SEQUENCE [LARGE SCALE GENOMIC DNA]</scope>
    <source>
        <strain evidence="9">ATCC 700847 / DSM 10411 / MH2</strain>
    </source>
</reference>
<dbReference type="Gene3D" id="1.10.150.130">
    <property type="match status" value="1"/>
</dbReference>
<evidence type="ECO:0000259" key="7">
    <source>
        <dbReference type="PROSITE" id="PS51900"/>
    </source>
</evidence>
<name>F2LV81_HIPMA</name>
<evidence type="ECO:0000259" key="6">
    <source>
        <dbReference type="PROSITE" id="PS51898"/>
    </source>
</evidence>
<dbReference type="PROSITE" id="PS51898">
    <property type="entry name" value="TYR_RECOMBINASE"/>
    <property type="match status" value="1"/>
</dbReference>
<dbReference type="InterPro" id="IPR002104">
    <property type="entry name" value="Integrase_catalytic"/>
</dbReference>
<dbReference type="SUPFAM" id="SSF56349">
    <property type="entry name" value="DNA breaking-rejoining enzymes"/>
    <property type="match status" value="1"/>
</dbReference>
<keyword evidence="3 5" id="KW-0238">DNA-binding</keyword>
<dbReference type="GO" id="GO:0006310">
    <property type="term" value="P:DNA recombination"/>
    <property type="evidence" value="ECO:0007669"/>
    <property type="project" value="UniProtKB-KW"/>
</dbReference>
<reference evidence="9" key="2">
    <citation type="submission" date="2011-03" db="EMBL/GenBank/DDBJ databases">
        <title>The complete genome of Hippea maritima DSM 10411.</title>
        <authorList>
            <consortium name="US DOE Joint Genome Institute (JGI-PGF)"/>
            <person name="Lucas S."/>
            <person name="Copeland A."/>
            <person name="Lapidus A."/>
            <person name="Bruce D."/>
            <person name="Goodwin L."/>
            <person name="Pitluck S."/>
            <person name="Peters L."/>
            <person name="Kyrpides N."/>
            <person name="Mavromatis K."/>
            <person name="Pagani I."/>
            <person name="Ivanova N."/>
            <person name="Mikhailova N."/>
            <person name="Lu M."/>
            <person name="Detter J.C."/>
            <person name="Tapia R."/>
            <person name="Han C."/>
            <person name="Land M."/>
            <person name="Hauser L."/>
            <person name="Markowitz V."/>
            <person name="Cheng J.-F."/>
            <person name="Hugenholtz P."/>
            <person name="Woyke T."/>
            <person name="Wu D."/>
            <person name="Spring S."/>
            <person name="Schroeder M."/>
            <person name="Brambilla E."/>
            <person name="Klenk H.-P."/>
            <person name="Eisen J.A."/>
        </authorList>
    </citation>
    <scope>NUCLEOTIDE SEQUENCE [LARGE SCALE GENOMIC DNA]</scope>
    <source>
        <strain evidence="9">ATCC 700847 / DSM 10411 / MH2</strain>
    </source>
</reference>
<dbReference type="KEGG" id="hmr:Hipma_0695"/>
<evidence type="ECO:0000256" key="1">
    <source>
        <dbReference type="ARBA" id="ARBA00008857"/>
    </source>
</evidence>
<dbReference type="AlphaFoldDB" id="F2LV81"/>
<dbReference type="InterPro" id="IPR050090">
    <property type="entry name" value="Tyrosine_recombinase_XerCD"/>
</dbReference>
<dbReference type="FunCoup" id="F2LV81">
    <property type="interactions" value="52"/>
</dbReference>
<dbReference type="InParanoid" id="F2LV81"/>
<evidence type="ECO:0000313" key="8">
    <source>
        <dbReference type="EMBL" id="AEA33665.1"/>
    </source>
</evidence>
<dbReference type="InterPro" id="IPR011010">
    <property type="entry name" value="DNA_brk_join_enz"/>
</dbReference>
<dbReference type="eggNOG" id="COG0582">
    <property type="taxonomic scope" value="Bacteria"/>
</dbReference>
<dbReference type="RefSeq" id="WP_013681706.1">
    <property type="nucleotide sequence ID" value="NC_015318.1"/>
</dbReference>
<dbReference type="Gene3D" id="1.10.443.10">
    <property type="entry name" value="Intergrase catalytic core"/>
    <property type="match status" value="1"/>
</dbReference>
<keyword evidence="2" id="KW-0229">DNA integration</keyword>
<evidence type="ECO:0000256" key="3">
    <source>
        <dbReference type="ARBA" id="ARBA00023125"/>
    </source>
</evidence>
<evidence type="ECO:0000256" key="5">
    <source>
        <dbReference type="PROSITE-ProRule" id="PRU01248"/>
    </source>
</evidence>
<dbReference type="InterPro" id="IPR044068">
    <property type="entry name" value="CB"/>
</dbReference>
<dbReference type="PANTHER" id="PTHR30349">
    <property type="entry name" value="PHAGE INTEGRASE-RELATED"/>
    <property type="match status" value="1"/>
</dbReference>
<dbReference type="HOGENOM" id="CLU_027562_17_7_7"/>
<dbReference type="EMBL" id="CP002606">
    <property type="protein sequence ID" value="AEA33665.1"/>
    <property type="molecule type" value="Genomic_DNA"/>
</dbReference>